<feature type="region of interest" description="Disordered" evidence="1">
    <location>
        <begin position="48"/>
        <end position="114"/>
    </location>
</feature>
<sequence length="170" mass="18871">MVENISIWGAITFLVSTTPAVRPGVSFLPQNRALSVFDSSILRPLGRSTKRWKAGGEGTEKNRKAEKHRGKGNGGERENGKRNRLRQQWGNTLKEGIGHSREEKKKKKRAARGLMGEEYASTQPVLRETLLLLVECVEAAGEILDPVWTPCYPTVAERAGTKGSWSQKQS</sequence>
<dbReference type="AlphaFoldDB" id="A0AAD1SVJ1"/>
<proteinExistence type="predicted"/>
<evidence type="ECO:0000313" key="3">
    <source>
        <dbReference type="Proteomes" id="UP001295444"/>
    </source>
</evidence>
<protein>
    <submittedName>
        <fullName evidence="2">Uncharacterized protein</fullName>
    </submittedName>
</protein>
<name>A0AAD1SVJ1_PELCU</name>
<reference evidence="2" key="1">
    <citation type="submission" date="2022-03" db="EMBL/GenBank/DDBJ databases">
        <authorList>
            <person name="Alioto T."/>
            <person name="Alioto T."/>
            <person name="Gomez Garrido J."/>
        </authorList>
    </citation>
    <scope>NUCLEOTIDE SEQUENCE</scope>
</reference>
<dbReference type="EMBL" id="OW240919">
    <property type="protein sequence ID" value="CAH2311260.1"/>
    <property type="molecule type" value="Genomic_DNA"/>
</dbReference>
<keyword evidence="3" id="KW-1185">Reference proteome</keyword>
<organism evidence="2 3">
    <name type="scientific">Pelobates cultripes</name>
    <name type="common">Western spadefoot toad</name>
    <dbReference type="NCBI Taxonomy" id="61616"/>
    <lineage>
        <taxon>Eukaryota</taxon>
        <taxon>Metazoa</taxon>
        <taxon>Chordata</taxon>
        <taxon>Craniata</taxon>
        <taxon>Vertebrata</taxon>
        <taxon>Euteleostomi</taxon>
        <taxon>Amphibia</taxon>
        <taxon>Batrachia</taxon>
        <taxon>Anura</taxon>
        <taxon>Pelobatoidea</taxon>
        <taxon>Pelobatidae</taxon>
        <taxon>Pelobates</taxon>
    </lineage>
</organism>
<dbReference type="Proteomes" id="UP001295444">
    <property type="component" value="Chromosome 08"/>
</dbReference>
<gene>
    <name evidence="2" type="ORF">PECUL_23A025279</name>
</gene>
<evidence type="ECO:0000256" key="1">
    <source>
        <dbReference type="SAM" id="MobiDB-lite"/>
    </source>
</evidence>
<accession>A0AAD1SVJ1</accession>
<evidence type="ECO:0000313" key="2">
    <source>
        <dbReference type="EMBL" id="CAH2311260.1"/>
    </source>
</evidence>